<protein>
    <submittedName>
        <fullName evidence="1">Uncharacterized protein</fullName>
    </submittedName>
</protein>
<dbReference type="AlphaFoldDB" id="A0A2M6ZF81"/>
<organism evidence="1 2">
    <name type="scientific">Candidatus Desantisbacteria bacterium CG07_land_8_20_14_0_80_39_15</name>
    <dbReference type="NCBI Taxonomy" id="1974549"/>
    <lineage>
        <taxon>Bacteria</taxon>
        <taxon>Candidatus Desantisiibacteriota</taxon>
    </lineage>
</organism>
<reference evidence="2" key="1">
    <citation type="submission" date="2017-09" db="EMBL/GenBank/DDBJ databases">
        <title>Depth-based differentiation of microbial function through sediment-hosted aquifers and enrichment of novel symbionts in the deep terrestrial subsurface.</title>
        <authorList>
            <person name="Probst A.J."/>
            <person name="Ladd B."/>
            <person name="Jarett J.K."/>
            <person name="Geller-Mcgrath D.E."/>
            <person name="Sieber C.M.K."/>
            <person name="Emerson J.B."/>
            <person name="Anantharaman K."/>
            <person name="Thomas B.C."/>
            <person name="Malmstrom R."/>
            <person name="Stieglmeier M."/>
            <person name="Klingl A."/>
            <person name="Woyke T."/>
            <person name="Ryan C.M."/>
            <person name="Banfield J.F."/>
        </authorList>
    </citation>
    <scope>NUCLEOTIDE SEQUENCE [LARGE SCALE GENOMIC DNA]</scope>
</reference>
<proteinExistence type="predicted"/>
<sequence>MHLKIYNDYSNKSFPEDEKGEPLPWQRKNIEVAEIMVNPDSLIAELIWDLVDVISLPDEVFLDEINETWWDMVNNSFFPPFALKPCRKNARIYPYLKKIKELKISDNDHLVLGIDLFVEDVSLPKEFNSMREPHEKLLDRAFRWTPKKLEGLISNIIVNNKYENFVDEEIRNIRKRTGVIRDKADKKRYSDLFKRFARYKVLLEVIEPSRQEFQIKRDYYWIYLLSKVEQRCKKGLKEIVNELSSFTKKDLQWLADKGYLGHVNLDEPK</sequence>
<dbReference type="EMBL" id="PEWN01000106">
    <property type="protein sequence ID" value="PIU51053.1"/>
    <property type="molecule type" value="Genomic_DNA"/>
</dbReference>
<name>A0A2M6ZF81_9BACT</name>
<evidence type="ECO:0000313" key="2">
    <source>
        <dbReference type="Proteomes" id="UP000229227"/>
    </source>
</evidence>
<dbReference type="Proteomes" id="UP000229227">
    <property type="component" value="Unassembled WGS sequence"/>
</dbReference>
<comment type="caution">
    <text evidence="1">The sequence shown here is derived from an EMBL/GenBank/DDBJ whole genome shotgun (WGS) entry which is preliminary data.</text>
</comment>
<accession>A0A2M6ZF81</accession>
<evidence type="ECO:0000313" key="1">
    <source>
        <dbReference type="EMBL" id="PIU51053.1"/>
    </source>
</evidence>
<gene>
    <name evidence="1" type="ORF">COS91_06635</name>
</gene>